<dbReference type="Pfam" id="PF08240">
    <property type="entry name" value="ADH_N"/>
    <property type="match status" value="1"/>
</dbReference>
<keyword evidence="5 14" id="KW-0862">Zinc</keyword>
<dbReference type="FunFam" id="3.40.50.720:FF:000003">
    <property type="entry name" value="S-(hydroxymethyl)glutathione dehydrogenase"/>
    <property type="match status" value="1"/>
</dbReference>
<dbReference type="InterPro" id="IPR014183">
    <property type="entry name" value="ADH_3"/>
</dbReference>
<dbReference type="OrthoDB" id="9770544at2"/>
<name>A0A432VBD0_9HYPH</name>
<dbReference type="CDD" id="cd08300">
    <property type="entry name" value="alcohol_DH_class_III"/>
    <property type="match status" value="1"/>
</dbReference>
<dbReference type="Pfam" id="PF00107">
    <property type="entry name" value="ADH_zinc_N"/>
    <property type="match status" value="1"/>
</dbReference>
<dbReference type="GO" id="GO:0004022">
    <property type="term" value="F:alcohol dehydrogenase (NAD+) activity"/>
    <property type="evidence" value="ECO:0007669"/>
    <property type="project" value="UniProtKB-EC"/>
</dbReference>
<evidence type="ECO:0000313" key="16">
    <source>
        <dbReference type="EMBL" id="RUM99445.1"/>
    </source>
</evidence>
<comment type="catalytic activity">
    <reaction evidence="11">
        <text>S-nitrosoglutathione + NADH + H(+) = S-(hydroxysulfenamide)glutathione + NAD(+)</text>
        <dbReference type="Rhea" id="RHEA:78371"/>
        <dbReference type="ChEBI" id="CHEBI:15378"/>
        <dbReference type="ChEBI" id="CHEBI:57540"/>
        <dbReference type="ChEBI" id="CHEBI:57945"/>
        <dbReference type="ChEBI" id="CHEBI:145544"/>
        <dbReference type="ChEBI" id="CHEBI:229723"/>
    </reaction>
    <physiologicalReaction direction="left-to-right" evidence="11">
        <dbReference type="Rhea" id="RHEA:78372"/>
    </physiologicalReaction>
</comment>
<evidence type="ECO:0000256" key="1">
    <source>
        <dbReference type="ARBA" id="ARBA00001947"/>
    </source>
</evidence>
<comment type="catalytic activity">
    <reaction evidence="13">
        <text>a primary alcohol + NAD(+) = an aldehyde + NADH + H(+)</text>
        <dbReference type="Rhea" id="RHEA:10736"/>
        <dbReference type="ChEBI" id="CHEBI:15378"/>
        <dbReference type="ChEBI" id="CHEBI:15734"/>
        <dbReference type="ChEBI" id="CHEBI:17478"/>
        <dbReference type="ChEBI" id="CHEBI:57540"/>
        <dbReference type="ChEBI" id="CHEBI:57945"/>
        <dbReference type="EC" id="1.1.1.1"/>
    </reaction>
</comment>
<evidence type="ECO:0000256" key="2">
    <source>
        <dbReference type="ARBA" id="ARBA00010902"/>
    </source>
</evidence>
<dbReference type="InterPro" id="IPR013154">
    <property type="entry name" value="ADH-like_N"/>
</dbReference>
<evidence type="ECO:0000256" key="11">
    <source>
        <dbReference type="ARBA" id="ARBA00048942"/>
    </source>
</evidence>
<dbReference type="FunFam" id="3.90.180.10:FF:000067">
    <property type="entry name" value="alcohol dehydrogenase 1-like isoform X1"/>
    <property type="match status" value="1"/>
</dbReference>
<dbReference type="InterPro" id="IPR011032">
    <property type="entry name" value="GroES-like_sf"/>
</dbReference>
<keyword evidence="17" id="KW-1185">Reference proteome</keyword>
<dbReference type="AlphaFoldDB" id="A0A432VBD0"/>
<dbReference type="GO" id="GO:0080007">
    <property type="term" value="F:S-nitrosoglutathione reductase (NADH) activity"/>
    <property type="evidence" value="ECO:0007669"/>
    <property type="project" value="RHEA"/>
</dbReference>
<dbReference type="NCBIfam" id="TIGR02818">
    <property type="entry name" value="adh_III_F_hyde"/>
    <property type="match status" value="1"/>
</dbReference>
<dbReference type="SMART" id="SM00829">
    <property type="entry name" value="PKS_ER"/>
    <property type="match status" value="1"/>
</dbReference>
<dbReference type="InterPro" id="IPR002328">
    <property type="entry name" value="ADH_Zn_CS"/>
</dbReference>
<evidence type="ECO:0000259" key="15">
    <source>
        <dbReference type="SMART" id="SM00829"/>
    </source>
</evidence>
<dbReference type="PANTHER" id="PTHR43880">
    <property type="entry name" value="ALCOHOL DEHYDROGENASE"/>
    <property type="match status" value="1"/>
</dbReference>
<evidence type="ECO:0000256" key="14">
    <source>
        <dbReference type="RuleBase" id="RU362016"/>
    </source>
</evidence>
<dbReference type="SUPFAM" id="SSF51735">
    <property type="entry name" value="NAD(P)-binding Rossmann-fold domains"/>
    <property type="match status" value="1"/>
</dbReference>
<comment type="cofactor">
    <cofactor evidence="1 14">
        <name>Zn(2+)</name>
        <dbReference type="ChEBI" id="CHEBI:29105"/>
    </cofactor>
</comment>
<comment type="caution">
    <text evidence="16">The sequence shown here is derived from an EMBL/GenBank/DDBJ whole genome shotgun (WGS) entry which is preliminary data.</text>
</comment>
<comment type="function">
    <text evidence="8">Has high formaldehyde dehydrogenase activity in the presence of glutathione and catalyzes the oxidation of normal alcohols in a reaction that is not GSH-dependent. In addition, hemithiolacetals other than those formed from GSH, including omega-thiol fatty acids, also are substrates. Also acts as a S-nitroso-glutathione reductase by catalyzing the NADH-dependent reduction of S-nitrosoglutathione.</text>
</comment>
<comment type="catalytic activity">
    <reaction evidence="9">
        <text>S-(hydroxymethyl)glutathione + NADP(+) = S-formylglutathione + NADPH + H(+)</text>
        <dbReference type="Rhea" id="RHEA:19981"/>
        <dbReference type="ChEBI" id="CHEBI:15378"/>
        <dbReference type="ChEBI" id="CHEBI:57688"/>
        <dbReference type="ChEBI" id="CHEBI:57783"/>
        <dbReference type="ChEBI" id="CHEBI:58349"/>
        <dbReference type="ChEBI" id="CHEBI:58758"/>
        <dbReference type="EC" id="1.1.1.284"/>
    </reaction>
</comment>
<evidence type="ECO:0000256" key="10">
    <source>
        <dbReference type="ARBA" id="ARBA00048110"/>
    </source>
</evidence>
<gene>
    <name evidence="16" type="ORF">EET67_00580</name>
</gene>
<dbReference type="PANTHER" id="PTHR43880:SF12">
    <property type="entry name" value="ALCOHOL DEHYDROGENASE CLASS-3"/>
    <property type="match status" value="1"/>
</dbReference>
<reference evidence="16 17" key="1">
    <citation type="submission" date="2018-11" db="EMBL/GenBank/DDBJ databases">
        <title>Pseudaminobacter arsenicus sp. nov., an arsenic-resistant bacterium isolated from arsenic-rich aquifers.</title>
        <authorList>
            <person name="Mu Y."/>
        </authorList>
    </citation>
    <scope>NUCLEOTIDE SEQUENCE [LARGE SCALE GENOMIC DNA]</scope>
    <source>
        <strain evidence="16 17">CB3</strain>
    </source>
</reference>
<dbReference type="GO" id="GO:0008270">
    <property type="term" value="F:zinc ion binding"/>
    <property type="evidence" value="ECO:0007669"/>
    <property type="project" value="InterPro"/>
</dbReference>
<dbReference type="Gene3D" id="3.90.180.10">
    <property type="entry name" value="Medium-chain alcohol dehydrogenases, catalytic domain"/>
    <property type="match status" value="1"/>
</dbReference>
<evidence type="ECO:0000256" key="8">
    <source>
        <dbReference type="ARBA" id="ARBA00045226"/>
    </source>
</evidence>
<evidence type="ECO:0000256" key="12">
    <source>
        <dbReference type="ARBA" id="ARBA00049164"/>
    </source>
</evidence>
<dbReference type="EC" id="1.1.1.284" evidence="14"/>
<organism evidence="16 17">
    <name type="scientific">Borborobacter arsenicus</name>
    <dbReference type="NCBI Taxonomy" id="1851146"/>
    <lineage>
        <taxon>Bacteria</taxon>
        <taxon>Pseudomonadati</taxon>
        <taxon>Pseudomonadota</taxon>
        <taxon>Alphaproteobacteria</taxon>
        <taxon>Hyphomicrobiales</taxon>
        <taxon>Phyllobacteriaceae</taxon>
        <taxon>Borborobacter</taxon>
    </lineage>
</organism>
<keyword evidence="4 14" id="KW-0479">Metal-binding</keyword>
<evidence type="ECO:0000256" key="4">
    <source>
        <dbReference type="ARBA" id="ARBA00022723"/>
    </source>
</evidence>
<dbReference type="InterPro" id="IPR020843">
    <property type="entry name" value="ER"/>
</dbReference>
<evidence type="ECO:0000256" key="5">
    <source>
        <dbReference type="ARBA" id="ARBA00022833"/>
    </source>
</evidence>
<dbReference type="InterPro" id="IPR013149">
    <property type="entry name" value="ADH-like_C"/>
</dbReference>
<dbReference type="EMBL" id="RKST01000001">
    <property type="protein sequence ID" value="RUM99445.1"/>
    <property type="molecule type" value="Genomic_DNA"/>
</dbReference>
<feature type="domain" description="Enoyl reductase (ER)" evidence="15">
    <location>
        <begin position="10"/>
        <end position="372"/>
    </location>
</feature>
<evidence type="ECO:0000256" key="3">
    <source>
        <dbReference type="ARBA" id="ARBA00021865"/>
    </source>
</evidence>
<proteinExistence type="inferred from homology"/>
<dbReference type="PROSITE" id="PS00059">
    <property type="entry name" value="ADH_ZINC"/>
    <property type="match status" value="1"/>
</dbReference>
<evidence type="ECO:0000256" key="9">
    <source>
        <dbReference type="ARBA" id="ARBA00047793"/>
    </source>
</evidence>
<keyword evidence="6 14" id="KW-0560">Oxidoreductase</keyword>
<evidence type="ECO:0000256" key="6">
    <source>
        <dbReference type="ARBA" id="ARBA00023002"/>
    </source>
</evidence>
<dbReference type="GO" id="GO:0046294">
    <property type="term" value="P:formaldehyde catabolic process"/>
    <property type="evidence" value="ECO:0007669"/>
    <property type="project" value="InterPro"/>
</dbReference>
<dbReference type="RefSeq" id="WP_128625685.1">
    <property type="nucleotide sequence ID" value="NZ_RKST01000001.1"/>
</dbReference>
<evidence type="ECO:0000256" key="7">
    <source>
        <dbReference type="ARBA" id="ARBA00023027"/>
    </source>
</evidence>
<accession>A0A432VBD0</accession>
<evidence type="ECO:0000256" key="13">
    <source>
        <dbReference type="ARBA" id="ARBA00049243"/>
    </source>
</evidence>
<keyword evidence="7 14" id="KW-0520">NAD</keyword>
<dbReference type="Gene3D" id="3.40.50.720">
    <property type="entry name" value="NAD(P)-binding Rossmann-like Domain"/>
    <property type="match status" value="1"/>
</dbReference>
<sequence>MKTRAAVAVGAGKPLEIMEVDLEGPREGEVLVEIKATGICHTDEFTLSGADPEGIFPAILGHEGAGVVVDVGKGVTSLKKGDHVIPLYTPECRSCPSCLSRKTNLCTAIRSTQGQGLMPDGTSRFSIGKDKIFHYMGCSTFSNFTVLPEIALAKVNPDAPFDKICYIGCGVTTGIGAVINTAKVEIGSTAAVFGLGGIGLNVIQGLRLAGADMIIGVDLNNDKKAWGEKFGMTHFVNPTEVDDVVAHIVNMTKRGADTIGGADYTFDCTGNVKVMRQALECAHRGWGESIVIGVAGAGQEISTRPFQLVTGRTWKGTAFGGARGRTDVPQIVDWYMEGKIEIDPMITHTMPLEDINKGFDLMNQGKSIRSVVVY</sequence>
<comment type="catalytic activity">
    <reaction evidence="12">
        <text>a secondary alcohol + NAD(+) = a ketone + NADH + H(+)</text>
        <dbReference type="Rhea" id="RHEA:10740"/>
        <dbReference type="ChEBI" id="CHEBI:15378"/>
        <dbReference type="ChEBI" id="CHEBI:17087"/>
        <dbReference type="ChEBI" id="CHEBI:35681"/>
        <dbReference type="ChEBI" id="CHEBI:57540"/>
        <dbReference type="ChEBI" id="CHEBI:57945"/>
        <dbReference type="EC" id="1.1.1.1"/>
    </reaction>
</comment>
<dbReference type="Proteomes" id="UP000281647">
    <property type="component" value="Unassembled WGS sequence"/>
</dbReference>
<evidence type="ECO:0000313" key="17">
    <source>
        <dbReference type="Proteomes" id="UP000281647"/>
    </source>
</evidence>
<protein>
    <recommendedName>
        <fullName evidence="3 14">S-(hydroxymethyl)glutathione dehydrogenase</fullName>
        <ecNumber evidence="14">1.1.1.284</ecNumber>
    </recommendedName>
</protein>
<comment type="catalytic activity">
    <reaction evidence="10 14">
        <text>S-(hydroxymethyl)glutathione + NAD(+) = S-formylglutathione + NADH + H(+)</text>
        <dbReference type="Rhea" id="RHEA:19985"/>
        <dbReference type="ChEBI" id="CHEBI:15378"/>
        <dbReference type="ChEBI" id="CHEBI:57540"/>
        <dbReference type="ChEBI" id="CHEBI:57688"/>
        <dbReference type="ChEBI" id="CHEBI:57945"/>
        <dbReference type="ChEBI" id="CHEBI:58758"/>
        <dbReference type="EC" id="1.1.1.284"/>
    </reaction>
</comment>
<dbReference type="GO" id="GO:0106321">
    <property type="term" value="F:S-(hydroxymethyl)glutathione dehydrogenase (NADP+) activity"/>
    <property type="evidence" value="ECO:0007669"/>
    <property type="project" value="RHEA"/>
</dbReference>
<dbReference type="GO" id="GO:0106322">
    <property type="term" value="F:S-(hydroxymethyl)glutathione dehydrogenase (NAD+) activity"/>
    <property type="evidence" value="ECO:0007669"/>
    <property type="project" value="RHEA"/>
</dbReference>
<dbReference type="InterPro" id="IPR036291">
    <property type="entry name" value="NAD(P)-bd_dom_sf"/>
</dbReference>
<dbReference type="SUPFAM" id="SSF50129">
    <property type="entry name" value="GroES-like"/>
    <property type="match status" value="2"/>
</dbReference>
<comment type="similarity">
    <text evidence="2 14">Belongs to the zinc-containing alcohol dehydrogenase family. Class-III subfamily.</text>
</comment>
<dbReference type="GO" id="GO:0005829">
    <property type="term" value="C:cytosol"/>
    <property type="evidence" value="ECO:0007669"/>
    <property type="project" value="TreeGrafter"/>
</dbReference>